<dbReference type="EMBL" id="CADCWF010000162">
    <property type="protein sequence ID" value="CAA9561298.1"/>
    <property type="molecule type" value="Genomic_DNA"/>
</dbReference>
<dbReference type="GO" id="GO:0043190">
    <property type="term" value="C:ATP-binding cassette (ABC) transporter complex"/>
    <property type="evidence" value="ECO:0007669"/>
    <property type="project" value="InterPro"/>
</dbReference>
<dbReference type="PANTHER" id="PTHR30290">
    <property type="entry name" value="PERIPLASMIC BINDING COMPONENT OF ABC TRANSPORTER"/>
    <property type="match status" value="1"/>
</dbReference>
<evidence type="ECO:0000256" key="3">
    <source>
        <dbReference type="ARBA" id="ARBA00022729"/>
    </source>
</evidence>
<name>A0A6J4UZT5_9BACT</name>
<reference evidence="5" key="1">
    <citation type="submission" date="2020-02" db="EMBL/GenBank/DDBJ databases">
        <authorList>
            <person name="Meier V. D."/>
        </authorList>
    </citation>
    <scope>NUCLEOTIDE SEQUENCE</scope>
    <source>
        <strain evidence="5">AVDCRST_MAG59</strain>
    </source>
</reference>
<dbReference type="PROSITE" id="PS51318">
    <property type="entry name" value="TAT"/>
    <property type="match status" value="1"/>
</dbReference>
<accession>A0A6J4UZT5</accession>
<dbReference type="PANTHER" id="PTHR30290:SF9">
    <property type="entry name" value="OLIGOPEPTIDE-BINDING PROTEIN APPA"/>
    <property type="match status" value="1"/>
</dbReference>
<evidence type="ECO:0000256" key="2">
    <source>
        <dbReference type="ARBA" id="ARBA00022448"/>
    </source>
</evidence>
<evidence type="ECO:0000256" key="1">
    <source>
        <dbReference type="ARBA" id="ARBA00005695"/>
    </source>
</evidence>
<organism evidence="5">
    <name type="scientific">uncultured Thermomicrobiales bacterium</name>
    <dbReference type="NCBI Taxonomy" id="1645740"/>
    <lineage>
        <taxon>Bacteria</taxon>
        <taxon>Pseudomonadati</taxon>
        <taxon>Thermomicrobiota</taxon>
        <taxon>Thermomicrobia</taxon>
        <taxon>Thermomicrobiales</taxon>
        <taxon>environmental samples</taxon>
    </lineage>
</organism>
<dbReference type="SUPFAM" id="SSF53850">
    <property type="entry name" value="Periplasmic binding protein-like II"/>
    <property type="match status" value="1"/>
</dbReference>
<dbReference type="GO" id="GO:1904680">
    <property type="term" value="F:peptide transmembrane transporter activity"/>
    <property type="evidence" value="ECO:0007669"/>
    <property type="project" value="TreeGrafter"/>
</dbReference>
<keyword evidence="3" id="KW-0732">Signal</keyword>
<gene>
    <name evidence="5" type="ORF">AVDCRST_MAG59-2631</name>
</gene>
<feature type="domain" description="Solute-binding protein family 5" evidence="4">
    <location>
        <begin position="114"/>
        <end position="458"/>
    </location>
</feature>
<dbReference type="GO" id="GO:0015833">
    <property type="term" value="P:peptide transport"/>
    <property type="evidence" value="ECO:0007669"/>
    <property type="project" value="TreeGrafter"/>
</dbReference>
<evidence type="ECO:0000259" key="4">
    <source>
        <dbReference type="Pfam" id="PF00496"/>
    </source>
</evidence>
<protein>
    <submittedName>
        <fullName evidence="5">Dipeptide-binding ABC transporter, periplasmic substrate-binding component</fullName>
    </submittedName>
</protein>
<dbReference type="InterPro" id="IPR030678">
    <property type="entry name" value="Peptide/Ni-bd"/>
</dbReference>
<dbReference type="InterPro" id="IPR006311">
    <property type="entry name" value="TAT_signal"/>
</dbReference>
<dbReference type="Pfam" id="PF00496">
    <property type="entry name" value="SBP_bac_5"/>
    <property type="match status" value="1"/>
</dbReference>
<dbReference type="PIRSF" id="PIRSF002741">
    <property type="entry name" value="MppA"/>
    <property type="match status" value="1"/>
</dbReference>
<dbReference type="AlphaFoldDB" id="A0A6J4UZT5"/>
<comment type="similarity">
    <text evidence="1">Belongs to the bacterial solute-binding protein 5 family.</text>
</comment>
<dbReference type="InterPro" id="IPR039424">
    <property type="entry name" value="SBP_5"/>
</dbReference>
<dbReference type="InterPro" id="IPR000914">
    <property type="entry name" value="SBP_5_dom"/>
</dbReference>
<dbReference type="Gene3D" id="3.10.105.10">
    <property type="entry name" value="Dipeptide-binding Protein, Domain 3"/>
    <property type="match status" value="1"/>
</dbReference>
<dbReference type="CDD" id="cd00995">
    <property type="entry name" value="PBP2_NikA_DppA_OppA_like"/>
    <property type="match status" value="1"/>
</dbReference>
<sequence>MGEAGQGPRTDLEALRRGVESGEVSRREFLRRAGALGLSLAAAASLLDAGGRVAAAQATPGAGGAEPSGTLVIANAEPPTSAQWDAYSVFGLVDAQVASLVHDSLLGYDSADAEIVGHIASEWEVTSPTTVRLTLREGVRFHDGSPVTADDVKATIDRVGNPESGLAWHGLIFPAGGATVVDERTVEVFTEEPFGPLEKSLAVMPIFPAGDIADPELFKQRAMGAGPYRFVSYEQNKVTVEANPDYWAGSPKIQTVVLDYIQDANARISALLSGQADIITRTSAEQLARVADDPNFYVVDVPPLTQIVYIYQNKGNLAAKEVRQAIAHAVDREAIVEGILQGVGKVPYSSIATTAPGYQEQAERFAYDPARARELLSSAGFEDNLTLTMATTTLVPFQKEIDQAVVQFLGDVGVTVDLTTLEVGAFRTSYNQYDMTLNTLASFNFDPDFVLGFYGGPTAEAVFGLDDPNIPPLIEAQRAAQGEERLAAINDLAAYLWDLQPALYLSDELWPFIVSSRVKDYARVPVVGEPLLRFASKEE</sequence>
<dbReference type="GO" id="GO:0030288">
    <property type="term" value="C:outer membrane-bounded periplasmic space"/>
    <property type="evidence" value="ECO:0007669"/>
    <property type="project" value="UniProtKB-ARBA"/>
</dbReference>
<evidence type="ECO:0000313" key="5">
    <source>
        <dbReference type="EMBL" id="CAA9561298.1"/>
    </source>
</evidence>
<proteinExistence type="inferred from homology"/>
<dbReference type="Gene3D" id="3.40.190.10">
    <property type="entry name" value="Periplasmic binding protein-like II"/>
    <property type="match status" value="1"/>
</dbReference>
<keyword evidence="2" id="KW-0813">Transport</keyword>